<feature type="transmembrane region" description="Helical" evidence="1">
    <location>
        <begin position="187"/>
        <end position="204"/>
    </location>
</feature>
<accession>A0A1B7N3F7</accession>
<keyword evidence="1" id="KW-1133">Transmembrane helix</keyword>
<evidence type="ECO:0000313" key="2">
    <source>
        <dbReference type="EMBL" id="OAX39394.1"/>
    </source>
</evidence>
<feature type="transmembrane region" description="Helical" evidence="1">
    <location>
        <begin position="310"/>
        <end position="332"/>
    </location>
</feature>
<dbReference type="Proteomes" id="UP000092154">
    <property type="component" value="Unassembled WGS sequence"/>
</dbReference>
<proteinExistence type="predicted"/>
<dbReference type="EMBL" id="KV448251">
    <property type="protein sequence ID" value="OAX39394.1"/>
    <property type="molecule type" value="Genomic_DNA"/>
</dbReference>
<dbReference type="PANTHER" id="PTHR35043:SF7">
    <property type="entry name" value="TRANSCRIPTION FACTOR DOMAIN-CONTAINING PROTEIN"/>
    <property type="match status" value="1"/>
</dbReference>
<feature type="transmembrane region" description="Helical" evidence="1">
    <location>
        <begin position="385"/>
        <end position="411"/>
    </location>
</feature>
<name>A0A1B7N3F7_9AGAM</name>
<feature type="transmembrane region" description="Helical" evidence="1">
    <location>
        <begin position="55"/>
        <end position="73"/>
    </location>
</feature>
<keyword evidence="1" id="KW-0812">Transmembrane</keyword>
<dbReference type="PROSITE" id="PS51257">
    <property type="entry name" value="PROKAR_LIPOPROTEIN"/>
    <property type="match status" value="1"/>
</dbReference>
<dbReference type="AlphaFoldDB" id="A0A1B7N3F7"/>
<keyword evidence="3" id="KW-1185">Reference proteome</keyword>
<keyword evidence="1" id="KW-0472">Membrane</keyword>
<dbReference type="PANTHER" id="PTHR35043">
    <property type="entry name" value="TRANSCRIPTION FACTOR DOMAIN-CONTAINING PROTEIN"/>
    <property type="match status" value="1"/>
</dbReference>
<gene>
    <name evidence="2" type="ORF">K503DRAFT_865450</name>
</gene>
<organism evidence="2 3">
    <name type="scientific">Rhizopogon vinicolor AM-OR11-026</name>
    <dbReference type="NCBI Taxonomy" id="1314800"/>
    <lineage>
        <taxon>Eukaryota</taxon>
        <taxon>Fungi</taxon>
        <taxon>Dikarya</taxon>
        <taxon>Basidiomycota</taxon>
        <taxon>Agaricomycotina</taxon>
        <taxon>Agaricomycetes</taxon>
        <taxon>Agaricomycetidae</taxon>
        <taxon>Boletales</taxon>
        <taxon>Suillineae</taxon>
        <taxon>Rhizopogonaceae</taxon>
        <taxon>Rhizopogon</taxon>
    </lineage>
</organism>
<dbReference type="OrthoDB" id="9451547at2759"/>
<feature type="transmembrane region" description="Helical" evidence="1">
    <location>
        <begin position="344"/>
        <end position="365"/>
    </location>
</feature>
<dbReference type="InParanoid" id="A0A1B7N3F7"/>
<feature type="transmembrane region" description="Helical" evidence="1">
    <location>
        <begin position="273"/>
        <end position="290"/>
    </location>
</feature>
<evidence type="ECO:0000313" key="3">
    <source>
        <dbReference type="Proteomes" id="UP000092154"/>
    </source>
</evidence>
<sequence>MIRWRVLKERSSNTRTLFDIIWSCAATLFACTWTAMHPNIPGANEGKFAIISRRLFVLVMALIVPELIITWAARQFFSARMAANDFNDALRVQVVGSNGHHPHIAGSTLPSPSAAQATGHKFKGWTATHGFFAWMGGFLLCANDTRRVTLTPDELLRFVRDGSVDMPCISRADIEDRSKGDALSKGISILQLVWFVASLLARYIQNLPITLLEIDTLAVAALTCIAYSLWWKKPKDVGRPYLVHWKAAASPPSDLGYDNADAELIAGGHFSRFYYIIYPFLSLMTFQIISPRAVRSRRVPSLGGYARTHGGIILLIGCCSGMVFGGIHCVGWNSSFHGHTEQKLWRAASLAILCAPLSILLSYIYEVSSVGQKYLPSTVDSKIQVALETATWISSFVYIAARVTLIVFMLLSLRSLPSGMYDTVAWTKFMPHL</sequence>
<feature type="transmembrane region" description="Helical" evidence="1">
    <location>
        <begin position="16"/>
        <end position="35"/>
    </location>
</feature>
<protein>
    <submittedName>
        <fullName evidence="2">Uncharacterized protein</fullName>
    </submittedName>
</protein>
<feature type="transmembrane region" description="Helical" evidence="1">
    <location>
        <begin position="210"/>
        <end position="230"/>
    </location>
</feature>
<evidence type="ECO:0000256" key="1">
    <source>
        <dbReference type="SAM" id="Phobius"/>
    </source>
</evidence>
<reference evidence="2 3" key="1">
    <citation type="submission" date="2016-06" db="EMBL/GenBank/DDBJ databases">
        <title>Comparative genomics of the ectomycorrhizal sister species Rhizopogon vinicolor and Rhizopogon vesiculosus (Basidiomycota: Boletales) reveals a divergence of the mating type B locus.</title>
        <authorList>
            <consortium name="DOE Joint Genome Institute"/>
            <person name="Mujic A.B."/>
            <person name="Kuo A."/>
            <person name="Tritt A."/>
            <person name="Lipzen A."/>
            <person name="Chen C."/>
            <person name="Johnson J."/>
            <person name="Sharma A."/>
            <person name="Barry K."/>
            <person name="Grigoriev I.V."/>
            <person name="Spatafora J.W."/>
        </authorList>
    </citation>
    <scope>NUCLEOTIDE SEQUENCE [LARGE SCALE GENOMIC DNA]</scope>
    <source>
        <strain evidence="2 3">AM-OR11-026</strain>
    </source>
</reference>